<dbReference type="FunFam" id="1.10.8.430:FF:000003">
    <property type="entry name" value="Probable disease resistance protein At5g66910"/>
    <property type="match status" value="1"/>
</dbReference>
<dbReference type="Gene3D" id="3.40.50.300">
    <property type="entry name" value="P-loop containing nucleotide triphosphate hydrolases"/>
    <property type="match status" value="2"/>
</dbReference>
<accession>A0A9J5WRN8</accession>
<dbReference type="InterPro" id="IPR032675">
    <property type="entry name" value="LRR_dom_sf"/>
</dbReference>
<dbReference type="PRINTS" id="PR00364">
    <property type="entry name" value="DISEASERSIST"/>
</dbReference>
<feature type="coiled-coil region" evidence="7">
    <location>
        <begin position="43"/>
        <end position="101"/>
    </location>
</feature>
<dbReference type="PANTHER" id="PTHR36766">
    <property type="entry name" value="PLANT BROAD-SPECTRUM MILDEW RESISTANCE PROTEIN RPW8"/>
    <property type="match status" value="1"/>
</dbReference>
<dbReference type="FunFam" id="3.40.50.300:FF:001091">
    <property type="entry name" value="Probable disease resistance protein At1g61300"/>
    <property type="match status" value="1"/>
</dbReference>
<dbReference type="Gene3D" id="1.10.10.10">
    <property type="entry name" value="Winged helix-like DNA-binding domain superfamily/Winged helix DNA-binding domain"/>
    <property type="match status" value="2"/>
</dbReference>
<proteinExistence type="inferred from homology"/>
<dbReference type="Proteomes" id="UP000824120">
    <property type="component" value="Chromosome 11"/>
</dbReference>
<dbReference type="Pfam" id="PF23559">
    <property type="entry name" value="WHD_DRP"/>
    <property type="match status" value="1"/>
</dbReference>
<keyword evidence="4" id="KW-0547">Nucleotide-binding</keyword>
<evidence type="ECO:0000256" key="6">
    <source>
        <dbReference type="ARBA" id="ARBA00022840"/>
    </source>
</evidence>
<evidence type="ECO:0000259" key="10">
    <source>
        <dbReference type="Pfam" id="PF23559"/>
    </source>
</evidence>
<feature type="domain" description="NB-ARC" evidence="8">
    <location>
        <begin position="182"/>
        <end position="354"/>
    </location>
</feature>
<dbReference type="InterPro" id="IPR041118">
    <property type="entry name" value="Rx_N"/>
</dbReference>
<gene>
    <name evidence="12" type="ORF">H5410_058464</name>
</gene>
<reference evidence="12 13" key="1">
    <citation type="submission" date="2020-09" db="EMBL/GenBank/DDBJ databases">
        <title>De no assembly of potato wild relative species, Solanum commersonii.</title>
        <authorList>
            <person name="Cho K."/>
        </authorList>
    </citation>
    <scope>NUCLEOTIDE SEQUENCE [LARGE SCALE GENOMIC DNA]</scope>
    <source>
        <strain evidence="12">LZ3.2</strain>
        <tissue evidence="12">Leaf</tissue>
    </source>
</reference>
<dbReference type="InterPro" id="IPR058922">
    <property type="entry name" value="WHD_DRP"/>
</dbReference>
<evidence type="ECO:0000256" key="7">
    <source>
        <dbReference type="SAM" id="Coils"/>
    </source>
</evidence>
<dbReference type="SMART" id="SM00369">
    <property type="entry name" value="LRR_TYP"/>
    <property type="match status" value="5"/>
</dbReference>
<feature type="domain" description="Disease resistance N-terminal" evidence="9">
    <location>
        <begin position="1306"/>
        <end position="1352"/>
    </location>
</feature>
<dbReference type="InterPro" id="IPR003591">
    <property type="entry name" value="Leu-rich_rpt_typical-subtyp"/>
</dbReference>
<comment type="similarity">
    <text evidence="1">Belongs to the disease resistance NB-LRR family.</text>
</comment>
<dbReference type="InterPro" id="IPR042197">
    <property type="entry name" value="Apaf_helical"/>
</dbReference>
<dbReference type="Pfam" id="PF25019">
    <property type="entry name" value="LRR_R13L1-DRL21"/>
    <property type="match status" value="2"/>
</dbReference>
<keyword evidence="6" id="KW-0067">ATP-binding</keyword>
<protein>
    <recommendedName>
        <fullName evidence="14">Disease resistance protein R3a-like protein</fullName>
    </recommendedName>
</protein>
<evidence type="ECO:0000259" key="9">
    <source>
        <dbReference type="Pfam" id="PF18052"/>
    </source>
</evidence>
<dbReference type="Pfam" id="PF00931">
    <property type="entry name" value="NB-ARC"/>
    <property type="match status" value="2"/>
</dbReference>
<evidence type="ECO:0000259" key="11">
    <source>
        <dbReference type="Pfam" id="PF25019"/>
    </source>
</evidence>
<evidence type="ECO:0000256" key="5">
    <source>
        <dbReference type="ARBA" id="ARBA00022821"/>
    </source>
</evidence>
<keyword evidence="5" id="KW-0611">Plant defense</keyword>
<dbReference type="Gene3D" id="3.80.10.10">
    <property type="entry name" value="Ribonuclease Inhibitor"/>
    <property type="match status" value="4"/>
</dbReference>
<feature type="domain" description="R13L1/DRL21-like LRR repeat region" evidence="11">
    <location>
        <begin position="1897"/>
        <end position="2023"/>
    </location>
</feature>
<dbReference type="Gene3D" id="1.20.5.4130">
    <property type="match status" value="1"/>
</dbReference>
<dbReference type="PANTHER" id="PTHR36766:SF51">
    <property type="entry name" value="DISEASE RESISTANCE RPP13-LIKE PROTEIN 1"/>
    <property type="match status" value="1"/>
</dbReference>
<evidence type="ECO:0000256" key="3">
    <source>
        <dbReference type="ARBA" id="ARBA00022737"/>
    </source>
</evidence>
<comment type="caution">
    <text evidence="12">The sequence shown here is derived from an EMBL/GenBank/DDBJ whole genome shotgun (WGS) entry which is preliminary data.</text>
</comment>
<dbReference type="EMBL" id="JACXVP010000011">
    <property type="protein sequence ID" value="KAG5578330.1"/>
    <property type="molecule type" value="Genomic_DNA"/>
</dbReference>
<feature type="domain" description="Disease resistance N-terminal" evidence="9">
    <location>
        <begin position="11"/>
        <end position="105"/>
    </location>
</feature>
<dbReference type="GO" id="GO:0005524">
    <property type="term" value="F:ATP binding"/>
    <property type="evidence" value="ECO:0007669"/>
    <property type="project" value="UniProtKB-KW"/>
</dbReference>
<dbReference type="OrthoDB" id="25838at2759"/>
<keyword evidence="2" id="KW-0433">Leucine-rich repeat</keyword>
<dbReference type="Gene3D" id="1.10.8.430">
    <property type="entry name" value="Helical domain of apoptotic protease-activating factors"/>
    <property type="match status" value="2"/>
</dbReference>
<dbReference type="InterPro" id="IPR036388">
    <property type="entry name" value="WH-like_DNA-bd_sf"/>
</dbReference>
<organism evidence="12 13">
    <name type="scientific">Solanum commersonii</name>
    <name type="common">Commerson's wild potato</name>
    <name type="synonym">Commerson's nightshade</name>
    <dbReference type="NCBI Taxonomy" id="4109"/>
    <lineage>
        <taxon>Eukaryota</taxon>
        <taxon>Viridiplantae</taxon>
        <taxon>Streptophyta</taxon>
        <taxon>Embryophyta</taxon>
        <taxon>Tracheophyta</taxon>
        <taxon>Spermatophyta</taxon>
        <taxon>Magnoliopsida</taxon>
        <taxon>eudicotyledons</taxon>
        <taxon>Gunneridae</taxon>
        <taxon>Pentapetalae</taxon>
        <taxon>asterids</taxon>
        <taxon>lamiids</taxon>
        <taxon>Solanales</taxon>
        <taxon>Solanaceae</taxon>
        <taxon>Solanoideae</taxon>
        <taxon>Solaneae</taxon>
        <taxon>Solanum</taxon>
    </lineage>
</organism>
<evidence type="ECO:0000256" key="4">
    <source>
        <dbReference type="ARBA" id="ARBA00022741"/>
    </source>
</evidence>
<name>A0A9J5WRN8_SOLCO</name>
<feature type="domain" description="NB-ARC" evidence="8">
    <location>
        <begin position="1428"/>
        <end position="1587"/>
    </location>
</feature>
<sequence length="2386" mass="272025">MEIGLAVGGAFLSSALNVLFDRLAPQGDLLNMFQKHKHHVRLLKKLKMTLLGLQAVLSDAENKQTLNQFVSQWLDELQDAVNSAENLIEEVNYEVLRLKVEGQHQNLAETSNRQVGDLNLCLSDDFFLNIKEKLEDTVETLEDLEKKTGRLGLKEHFGSTKQETRTPSTSLVDDSDVFGRQSETEDLIDRLLSEDASGKKLTVVPIVGMGGVGKTTLAKAVYNEERVKDHFGLKAWFCVSEAYDAFRITKGLLQEIGSFDLKDDNNLNQLQVKLKESLKGKKFLIVLDDVWNENYSEWDDLRNLFAHGDIGSKIIVTTRKERVALMMGSGAINVGTLSDEVSWDLFKRHSLENRDREEHPELEEVGKQIADKCKGLPLALKVLAGILRCKSEVDEWRDILRSEIWELPSCLNGILPALMLSYNDLPAHLKQCFAFCAIYPKDYEFCKDQVIHLWIANGLVQQFRSGNQYFLELRSRSLFERVPESEWKLEGFLMHDLVNDLAQIASSNLCIRLEENKRSHMLEQCRHMSYSIGEYGEFEKLKSLFKSEQLRTLLPINIQLRNYQFQLSKRVQHSILPKLRSLRVLSLSHYMIEKLPNDLFIKLKLLRFLDLSKTWIKKLPDSICGLYNLETLLLSCCHFLEELPLQMEKLINLHHLDISDTHSLKMPLHLSKLKNLQVLVGATFFVGSSRMEDLGEVENLYGSVSILELQNVVDRKEAVKAKMREKNHVEKLSLVWIESSADNSQTERDILDELRPHKNIKEVKIIRYRGTKFPNWLADPWFLKLVKLSLSHCKVCDSLPALGQLPCLKFLSIREMHGITEVTEEFYGSLSSKKPFNSLEKLEFAEMPEWKQWHILGNGEFPTLENLFIKNCPELNLETPIQLSSLKRFHVIGCPKHISEYLEENMDIWLPEIEIGAATRKLSVMRCHNLTTFLIPTATEGLDIWDCENLEKLSVACGGTQMTYLDIWDCKKLKWLPERMQQLLPSLKKLHLSNCPEIESFPEGGLPFNLQGLSIWNCMKLVNSRKEWCLQRLPCLTELEIKHDGSDKEIEHWELPCSIQSLDVSNLKTLSGQHLKSLTSLQYLRIEGNLPQIQSMLEQGRISSSSSLQSLDISNFYDLQSLSESALPSSLSQLEISHCPNLQSLPVKGMPSSLSYLSISNCPLLKPLLEFDKGALILARLPRRRLNLDNMKIESLYPEEMGPYVYVCLIDDARIAHLLPMPKANALLCLYSLRIIWCRPEILCAVKVELYSRCYEKQSLVIQGSGPGNDTTAASTVEREREREKEIILDYISLLALSIQQISEIDAENKQASNPSVSDWLNELRDAVDSAENFIEQVNYEALRLKVEGQHQNLAETSDQQVSDLNLCLSDDFFLNIKDKLEETIETLEVLEKQIGCLGLKDHFGSTKQETRTPSTSLVDDSDIFGRQNDIEELIDCLLFEDASGKKLTVVPIVGMGGVGKTTLAKAVYNDEKVKDHFGLKSWFCVSEAYDAFRITKGLLQEIGLKVDDNLNQVQVKLKESLKGMKFLIVLDDVWNDNYNEWDDLRNIFVQGDIGKSVALMMGSGSINVGTLSDEVSWDLFKRHSLENRDPKEHPELKEIGKQIADKCKGLPLALKALAGVLRCKSEVDEWRDILRSEIWELPSCFKGILPALMLSYNDLPSHLKQCFAYCAIYPKDYEFCKDQVIHLWMANDLLRSRSLFEMVSRSSERDIEKFLMHDLVNDLAQIASSNLCIRLEENKGSHTLEQCRHISYSIGLDGDFEKLRPLFKSEQLRTLLAINIQPYWYQIKLSKRVPHNVLPRLTSLRALSLSDYEIEELPDDLFIKLKLLRFLDISQTKINRLPDSICELPLQMEKLINLCHLDIRNTCRLKMPLHLSKLKSLQVLVGAKFLLGGLRMEDLGEVHNLYGSLSILELQNMVDRRDAMKAKMREKNHVDKLSLEWSESSSADNSQTERDILDELRPHKNIKEVEITRYRGITFPNWLADPLFLKLVKLSLSSCKDCYSLPALGQLPSLKYLYIGGMHGITEVTEEFYGSLSSKKPFNCLEKLDFVDMSEWKQWHLLGSGEFPTLEKLKIKNCPELSLETPIQLSSLKRFEVIGCPKVGVVFDDAQLFTSQLEGIITLSGCQKLKLEEPVGEMSMFLEDLTLLGCNCIDDISPELLPRARKLSIWSCDNLTRFLIPSATESLNISVAFGGTQMTSLSIQGCKKLEWLPERMQELLPSLEALRIALQFTTTSDLKLHKTGEWPKGVTFTDTSLSQLWVRIGSCLPLFKHLRVWNLKTLSSQHLKSLTSLQYLCIANLPQIQSMLEQGGLPSSLSKLFLYGHDELHSLGLWHLTLLQSVYIINCPNLQSLSESALPSSLSQLNIENCPKLQSFPVKGMPSLY</sequence>
<feature type="domain" description="R13L1/DRL21-like LRR repeat region" evidence="11">
    <location>
        <begin position="691"/>
        <end position="816"/>
    </location>
</feature>
<dbReference type="SUPFAM" id="SSF52540">
    <property type="entry name" value="P-loop containing nucleoside triphosphate hydrolases"/>
    <property type="match status" value="2"/>
</dbReference>
<keyword evidence="13" id="KW-1185">Reference proteome</keyword>
<dbReference type="SUPFAM" id="SSF52058">
    <property type="entry name" value="L domain-like"/>
    <property type="match status" value="4"/>
</dbReference>
<dbReference type="InterPro" id="IPR027417">
    <property type="entry name" value="P-loop_NTPase"/>
</dbReference>
<evidence type="ECO:0000256" key="2">
    <source>
        <dbReference type="ARBA" id="ARBA00022614"/>
    </source>
</evidence>
<evidence type="ECO:0000313" key="13">
    <source>
        <dbReference type="Proteomes" id="UP000824120"/>
    </source>
</evidence>
<evidence type="ECO:0000259" key="8">
    <source>
        <dbReference type="Pfam" id="PF00931"/>
    </source>
</evidence>
<feature type="domain" description="Disease resistance protein winged helix" evidence="10">
    <location>
        <begin position="438"/>
        <end position="502"/>
    </location>
</feature>
<dbReference type="GO" id="GO:0006952">
    <property type="term" value="P:defense response"/>
    <property type="evidence" value="ECO:0007669"/>
    <property type="project" value="UniProtKB-KW"/>
</dbReference>
<dbReference type="InterPro" id="IPR002182">
    <property type="entry name" value="NB-ARC"/>
</dbReference>
<keyword evidence="3" id="KW-0677">Repeat</keyword>
<evidence type="ECO:0008006" key="14">
    <source>
        <dbReference type="Google" id="ProtNLM"/>
    </source>
</evidence>
<keyword evidence="7" id="KW-0175">Coiled coil</keyword>
<dbReference type="InterPro" id="IPR056789">
    <property type="entry name" value="LRR_R13L1-DRL21"/>
</dbReference>
<dbReference type="Pfam" id="PF18052">
    <property type="entry name" value="Rx_N"/>
    <property type="match status" value="2"/>
</dbReference>
<dbReference type="GO" id="GO:0051707">
    <property type="term" value="P:response to other organism"/>
    <property type="evidence" value="ECO:0007669"/>
    <property type="project" value="UniProtKB-ARBA"/>
</dbReference>
<evidence type="ECO:0000313" key="12">
    <source>
        <dbReference type="EMBL" id="KAG5578330.1"/>
    </source>
</evidence>
<evidence type="ECO:0000256" key="1">
    <source>
        <dbReference type="ARBA" id="ARBA00008894"/>
    </source>
</evidence>
<dbReference type="GO" id="GO:0043531">
    <property type="term" value="F:ADP binding"/>
    <property type="evidence" value="ECO:0007669"/>
    <property type="project" value="InterPro"/>
</dbReference>